<dbReference type="InterPro" id="IPR015915">
    <property type="entry name" value="Kelch-typ_b-propeller"/>
</dbReference>
<dbReference type="AlphaFoldDB" id="A0A1V4AZF2"/>
<organism evidence="4 6">
    <name type="scientific">Canicola haemoglobinophilus</name>
    <dbReference type="NCBI Taxonomy" id="733"/>
    <lineage>
        <taxon>Bacteria</taxon>
        <taxon>Pseudomonadati</taxon>
        <taxon>Pseudomonadota</taxon>
        <taxon>Gammaproteobacteria</taxon>
        <taxon>Pasteurellales</taxon>
        <taxon>Pasteurellaceae</taxon>
        <taxon>Canicola</taxon>
    </lineage>
</organism>
<evidence type="ECO:0000313" key="5">
    <source>
        <dbReference type="EMBL" id="STO69011.1"/>
    </source>
</evidence>
<dbReference type="Proteomes" id="UP000254329">
    <property type="component" value="Unassembled WGS sequence"/>
</dbReference>
<feature type="chain" id="PRO_5044566739" evidence="3">
    <location>
        <begin position="23"/>
        <end position="405"/>
    </location>
</feature>
<keyword evidence="3" id="KW-0732">Signal</keyword>
<evidence type="ECO:0000313" key="6">
    <source>
        <dbReference type="Proteomes" id="UP000254329"/>
    </source>
</evidence>
<dbReference type="PANTHER" id="PTHR46375:SF3">
    <property type="entry name" value="KELCH REPEAT AND BTB DOMAIN-CONTAINING PROTEIN 13"/>
    <property type="match status" value="1"/>
</dbReference>
<dbReference type="Pfam" id="PF24996">
    <property type="entry name" value="NANM"/>
    <property type="match status" value="1"/>
</dbReference>
<evidence type="ECO:0000313" key="4">
    <source>
        <dbReference type="EMBL" id="STO60053.1"/>
    </source>
</evidence>
<dbReference type="InterPro" id="IPR011043">
    <property type="entry name" value="Gal_Oxase/kelch_b-propeller"/>
</dbReference>
<evidence type="ECO:0000256" key="1">
    <source>
        <dbReference type="ARBA" id="ARBA00022441"/>
    </source>
</evidence>
<keyword evidence="1" id="KW-0880">Kelch repeat</keyword>
<dbReference type="STRING" id="733.B0186_09200"/>
<dbReference type="RefSeq" id="WP_078219083.1">
    <property type="nucleotide sequence ID" value="NZ_MUXZ01000030.1"/>
</dbReference>
<sequence length="405" mass="42694">MKKSLLVLPVALAVLTACSANTAPVASAPAATPAPAVAVSKGVYPDLPVGIKNGAGALVGDTVYVGLGTAGDKFYSLNLKEKGAQWQELPAFPGGARNQPVSAAIDGKLYVFGGMQNTDVAANQIINDVHVYNPANNTWTKLETRSPRSASVGASAVAKDGKIYFVGGVNHVIWNGLFQDVKAAAGTKEGDEKKAAEAPIYDAYFNLRHQDFFFNSDILSYEPATNVWHNEGHFPYSGRAGAAIAVKGNKLLVVNGEVKAGVRTDTTELGTFGKNGITWKQLGKLPAPKGYVQQEGIAGGMGGYTNGHYIVTGGANFPGVRASYDKGVNDHRKAGAKKTFHNAVYTLNEKNGSWKIVGEYPINIAYGVALPYNNKVLMVGGETDGGKALTEVKLMSFDGKKVVVE</sequence>
<proteinExistence type="predicted"/>
<dbReference type="OrthoDB" id="198899at2"/>
<name>A0A1V4AZF2_9PAST</name>
<dbReference type="EC" id="5.1.3.24" evidence="4"/>
<evidence type="ECO:0000256" key="2">
    <source>
        <dbReference type="ARBA" id="ARBA00022737"/>
    </source>
</evidence>
<keyword evidence="2" id="KW-0677">Repeat</keyword>
<dbReference type="Proteomes" id="UP000254496">
    <property type="component" value="Unassembled WGS sequence"/>
</dbReference>
<dbReference type="InterPro" id="IPR056734">
    <property type="entry name" value="NANM"/>
</dbReference>
<dbReference type="PROSITE" id="PS51257">
    <property type="entry name" value="PROKAR_LIPOPROTEIN"/>
    <property type="match status" value="1"/>
</dbReference>
<keyword evidence="6" id="KW-1185">Reference proteome</keyword>
<dbReference type="NCBIfam" id="TIGR03547">
    <property type="entry name" value="muta_rot_YjhT"/>
    <property type="match status" value="1"/>
</dbReference>
<dbReference type="EMBL" id="UGHJ01000001">
    <property type="protein sequence ID" value="STO69011.1"/>
    <property type="molecule type" value="Genomic_DNA"/>
</dbReference>
<dbReference type="PANTHER" id="PTHR46375">
    <property type="entry name" value="KELCH REPEAT AND BTB DOMAIN-CONTAINING PROTEIN 13-RELATED"/>
    <property type="match status" value="1"/>
</dbReference>
<gene>
    <name evidence="4" type="primary">nanM</name>
    <name evidence="4" type="ORF">NCTC1659_01323</name>
    <name evidence="5" type="ORF">NCTC8540_01532</name>
</gene>
<feature type="signal peptide" evidence="3">
    <location>
        <begin position="1"/>
        <end position="22"/>
    </location>
</feature>
<keyword evidence="4" id="KW-0413">Isomerase</keyword>
<reference evidence="6 7" key="1">
    <citation type="submission" date="2018-06" db="EMBL/GenBank/DDBJ databases">
        <authorList>
            <consortium name="Pathogen Informatics"/>
            <person name="Doyle S."/>
        </authorList>
    </citation>
    <scope>NUCLEOTIDE SEQUENCE [LARGE SCALE GENOMIC DNA]</scope>
    <source>
        <strain evidence="4 6">NCTC1659</strain>
        <strain evidence="5 7">NCTC8540</strain>
    </source>
</reference>
<dbReference type="InterPro" id="IPR052392">
    <property type="entry name" value="Kelch-BTB_domain-containing"/>
</dbReference>
<protein>
    <submittedName>
        <fullName evidence="4">N-acetylneuraminic acid mutarotase</fullName>
        <ecNumber evidence="4">5.1.3.24</ecNumber>
    </submittedName>
</protein>
<dbReference type="Gene3D" id="2.120.10.80">
    <property type="entry name" value="Kelch-type beta propeller"/>
    <property type="match status" value="2"/>
</dbReference>
<dbReference type="NCBIfam" id="NF010730">
    <property type="entry name" value="PRK14131.1"/>
    <property type="match status" value="1"/>
</dbReference>
<dbReference type="EMBL" id="UGHF01000001">
    <property type="protein sequence ID" value="STO60053.1"/>
    <property type="molecule type" value="Genomic_DNA"/>
</dbReference>
<accession>A0A1V4AZF2</accession>
<dbReference type="InterPro" id="IPR019936">
    <property type="entry name" value="NanM_proteobact"/>
</dbReference>
<evidence type="ECO:0000256" key="3">
    <source>
        <dbReference type="SAM" id="SignalP"/>
    </source>
</evidence>
<dbReference type="GO" id="GO:0016853">
    <property type="term" value="F:isomerase activity"/>
    <property type="evidence" value="ECO:0007669"/>
    <property type="project" value="UniProtKB-KW"/>
</dbReference>
<dbReference type="SUPFAM" id="SSF50965">
    <property type="entry name" value="Galactose oxidase, central domain"/>
    <property type="match status" value="1"/>
</dbReference>
<evidence type="ECO:0000313" key="7">
    <source>
        <dbReference type="Proteomes" id="UP000254496"/>
    </source>
</evidence>